<evidence type="ECO:0000256" key="1">
    <source>
        <dbReference type="ARBA" id="ARBA00004167"/>
    </source>
</evidence>
<dbReference type="SMART" id="SM00034">
    <property type="entry name" value="CLECT"/>
    <property type="match status" value="1"/>
</dbReference>
<name>A0ABM1JXG1_GEKJA</name>
<dbReference type="Gene3D" id="3.10.100.10">
    <property type="entry name" value="Mannose-Binding Protein A, subunit A"/>
    <property type="match status" value="1"/>
</dbReference>
<dbReference type="CDD" id="cd03593">
    <property type="entry name" value="CLECT_NK_receptors_like"/>
    <property type="match status" value="1"/>
</dbReference>
<keyword evidence="5" id="KW-1185">Reference proteome</keyword>
<dbReference type="InterPro" id="IPR001304">
    <property type="entry name" value="C-type_lectin-like"/>
</dbReference>
<dbReference type="GeneID" id="107109952"/>
<sequence length="193" mass="22035">MGWRQVTPGIILVLVKLIGTSLFVTFIPQIFPRGNFSFVSEENGTVPQTPPSLTLTEGLTTTTPVEITTAVQLPSLRWERFGRSSYGFSEYMLAWSSSHLECQELSSDLVIINDEEEMEFLQNRTRNADYFIGLEYPDNGNKWFWHDGTEPRADLFIMKPNNENKQCATLRGRELSPASCFKANRWICEKKNG</sequence>
<evidence type="ECO:0000313" key="5">
    <source>
        <dbReference type="Proteomes" id="UP000694871"/>
    </source>
</evidence>
<evidence type="ECO:0000259" key="4">
    <source>
        <dbReference type="PROSITE" id="PS50041"/>
    </source>
</evidence>
<organism evidence="5 6">
    <name type="scientific">Gekko japonicus</name>
    <name type="common">Schlegel's Japanese gecko</name>
    <dbReference type="NCBI Taxonomy" id="146911"/>
    <lineage>
        <taxon>Eukaryota</taxon>
        <taxon>Metazoa</taxon>
        <taxon>Chordata</taxon>
        <taxon>Craniata</taxon>
        <taxon>Vertebrata</taxon>
        <taxon>Euteleostomi</taxon>
        <taxon>Lepidosauria</taxon>
        <taxon>Squamata</taxon>
        <taxon>Bifurcata</taxon>
        <taxon>Gekkota</taxon>
        <taxon>Gekkonidae</taxon>
        <taxon>Gekkoninae</taxon>
        <taxon>Gekko</taxon>
    </lineage>
</organism>
<dbReference type="SUPFAM" id="SSF56436">
    <property type="entry name" value="C-type lectin-like"/>
    <property type="match status" value="1"/>
</dbReference>
<feature type="transmembrane region" description="Helical" evidence="3">
    <location>
        <begin position="6"/>
        <end position="27"/>
    </location>
</feature>
<protein>
    <submittedName>
        <fullName evidence="6">C-type lectin domain family 5 member A-like</fullName>
    </submittedName>
</protein>
<evidence type="ECO:0000313" key="6">
    <source>
        <dbReference type="RefSeq" id="XP_015266148.1"/>
    </source>
</evidence>
<dbReference type="InterPro" id="IPR052869">
    <property type="entry name" value="CLEC5A"/>
</dbReference>
<accession>A0ABM1JXG1</accession>
<dbReference type="RefSeq" id="XP_015266148.1">
    <property type="nucleotide sequence ID" value="XM_015410662.1"/>
</dbReference>
<dbReference type="PANTHER" id="PTHR47536:SF1">
    <property type="entry name" value="C-TYPE LECTIN DOMAIN FAMILY 5 MEMBER A"/>
    <property type="match status" value="1"/>
</dbReference>
<evidence type="ECO:0000256" key="2">
    <source>
        <dbReference type="ARBA" id="ARBA00022734"/>
    </source>
</evidence>
<dbReference type="InterPro" id="IPR033992">
    <property type="entry name" value="NKR-like_CTLD"/>
</dbReference>
<feature type="domain" description="C-type lectin" evidence="4">
    <location>
        <begin position="81"/>
        <end position="189"/>
    </location>
</feature>
<comment type="subcellular location">
    <subcellularLocation>
        <location evidence="1">Membrane</location>
        <topology evidence="1">Single-pass membrane protein</topology>
    </subcellularLocation>
</comment>
<reference evidence="6" key="1">
    <citation type="submission" date="2025-08" db="UniProtKB">
        <authorList>
            <consortium name="RefSeq"/>
        </authorList>
    </citation>
    <scope>IDENTIFICATION</scope>
</reference>
<gene>
    <name evidence="6" type="primary">LOC107109952</name>
</gene>
<keyword evidence="3" id="KW-0472">Membrane</keyword>
<evidence type="ECO:0000256" key="3">
    <source>
        <dbReference type="SAM" id="Phobius"/>
    </source>
</evidence>
<keyword evidence="2" id="KW-0430">Lectin</keyword>
<keyword evidence="3" id="KW-0812">Transmembrane</keyword>
<dbReference type="PANTHER" id="PTHR47536">
    <property type="entry name" value="C-TYPE LECTIN DOMAIN FAMILY 5 MEMBER A"/>
    <property type="match status" value="1"/>
</dbReference>
<dbReference type="PROSITE" id="PS50041">
    <property type="entry name" value="C_TYPE_LECTIN_2"/>
    <property type="match status" value="1"/>
</dbReference>
<dbReference type="Proteomes" id="UP000694871">
    <property type="component" value="Unplaced"/>
</dbReference>
<dbReference type="Pfam" id="PF00059">
    <property type="entry name" value="Lectin_C"/>
    <property type="match status" value="1"/>
</dbReference>
<dbReference type="InterPro" id="IPR016187">
    <property type="entry name" value="CTDL_fold"/>
</dbReference>
<proteinExistence type="predicted"/>
<keyword evidence="3" id="KW-1133">Transmembrane helix</keyword>
<dbReference type="InterPro" id="IPR016186">
    <property type="entry name" value="C-type_lectin-like/link_sf"/>
</dbReference>